<feature type="domain" description="Zn(2)-C6 fungal-type" evidence="7">
    <location>
        <begin position="25"/>
        <end position="57"/>
    </location>
</feature>
<dbReference type="PANTHER" id="PTHR47338">
    <property type="entry name" value="ZN(II)2CYS6 TRANSCRIPTION FACTOR (EUROFUNG)-RELATED"/>
    <property type="match status" value="1"/>
</dbReference>
<dbReference type="Gene3D" id="4.10.240.10">
    <property type="entry name" value="Zn(2)-C6 fungal-type DNA-binding domain"/>
    <property type="match status" value="1"/>
</dbReference>
<evidence type="ECO:0000256" key="6">
    <source>
        <dbReference type="SAM" id="MobiDB-lite"/>
    </source>
</evidence>
<dbReference type="GO" id="GO:0008270">
    <property type="term" value="F:zinc ion binding"/>
    <property type="evidence" value="ECO:0007669"/>
    <property type="project" value="InterPro"/>
</dbReference>
<dbReference type="GO" id="GO:0003677">
    <property type="term" value="F:DNA binding"/>
    <property type="evidence" value="ECO:0007669"/>
    <property type="project" value="InterPro"/>
</dbReference>
<dbReference type="PROSITE" id="PS50048">
    <property type="entry name" value="ZN2_CY6_FUNGAL_2"/>
    <property type="match status" value="1"/>
</dbReference>
<dbReference type="PROSITE" id="PS00463">
    <property type="entry name" value="ZN2_CY6_FUNGAL_1"/>
    <property type="match status" value="1"/>
</dbReference>
<name>A0AA40CKF1_9PEZI</name>
<organism evidence="8 9">
    <name type="scientific">Cercophora newfieldiana</name>
    <dbReference type="NCBI Taxonomy" id="92897"/>
    <lineage>
        <taxon>Eukaryota</taxon>
        <taxon>Fungi</taxon>
        <taxon>Dikarya</taxon>
        <taxon>Ascomycota</taxon>
        <taxon>Pezizomycotina</taxon>
        <taxon>Sordariomycetes</taxon>
        <taxon>Sordariomycetidae</taxon>
        <taxon>Sordariales</taxon>
        <taxon>Lasiosphaeriaceae</taxon>
        <taxon>Cercophora</taxon>
    </lineage>
</organism>
<dbReference type="Proteomes" id="UP001174936">
    <property type="component" value="Unassembled WGS sequence"/>
</dbReference>
<evidence type="ECO:0000256" key="2">
    <source>
        <dbReference type="ARBA" id="ARBA00022723"/>
    </source>
</evidence>
<dbReference type="EMBL" id="JAULSV010000006">
    <property type="protein sequence ID" value="KAK0642231.1"/>
    <property type="molecule type" value="Genomic_DNA"/>
</dbReference>
<gene>
    <name evidence="8" type="ORF">B0T16DRAFT_421199</name>
</gene>
<evidence type="ECO:0000256" key="5">
    <source>
        <dbReference type="ARBA" id="ARBA00023242"/>
    </source>
</evidence>
<dbReference type="GO" id="GO:0000981">
    <property type="term" value="F:DNA-binding transcription factor activity, RNA polymerase II-specific"/>
    <property type="evidence" value="ECO:0007669"/>
    <property type="project" value="InterPro"/>
</dbReference>
<keyword evidence="2" id="KW-0479">Metal-binding</keyword>
<keyword evidence="5" id="KW-0539">Nucleus</keyword>
<dbReference type="InterPro" id="IPR007219">
    <property type="entry name" value="XnlR_reg_dom"/>
</dbReference>
<accession>A0AA40CKF1</accession>
<proteinExistence type="predicted"/>
<dbReference type="SUPFAM" id="SSF57701">
    <property type="entry name" value="Zn2/Cys6 DNA-binding domain"/>
    <property type="match status" value="1"/>
</dbReference>
<evidence type="ECO:0000256" key="3">
    <source>
        <dbReference type="ARBA" id="ARBA00023015"/>
    </source>
</evidence>
<keyword evidence="3" id="KW-0805">Transcription regulation</keyword>
<dbReference type="InterPro" id="IPR001138">
    <property type="entry name" value="Zn2Cys6_DnaBD"/>
</dbReference>
<feature type="compositionally biased region" description="Pro residues" evidence="6">
    <location>
        <begin position="81"/>
        <end position="96"/>
    </location>
</feature>
<dbReference type="SMART" id="SM00066">
    <property type="entry name" value="GAL4"/>
    <property type="match status" value="1"/>
</dbReference>
<dbReference type="GO" id="GO:0005634">
    <property type="term" value="C:nucleus"/>
    <property type="evidence" value="ECO:0007669"/>
    <property type="project" value="UniProtKB-SubCell"/>
</dbReference>
<evidence type="ECO:0000259" key="7">
    <source>
        <dbReference type="PROSITE" id="PS50048"/>
    </source>
</evidence>
<keyword evidence="4" id="KW-0804">Transcription</keyword>
<dbReference type="GO" id="GO:0006351">
    <property type="term" value="P:DNA-templated transcription"/>
    <property type="evidence" value="ECO:0007669"/>
    <property type="project" value="InterPro"/>
</dbReference>
<comment type="caution">
    <text evidence="8">The sequence shown here is derived from an EMBL/GenBank/DDBJ whole genome shotgun (WGS) entry which is preliminary data.</text>
</comment>
<evidence type="ECO:0000256" key="4">
    <source>
        <dbReference type="ARBA" id="ARBA00023163"/>
    </source>
</evidence>
<dbReference type="Pfam" id="PF04082">
    <property type="entry name" value="Fungal_trans"/>
    <property type="match status" value="1"/>
</dbReference>
<keyword evidence="9" id="KW-1185">Reference proteome</keyword>
<dbReference type="CDD" id="cd12148">
    <property type="entry name" value="fungal_TF_MHR"/>
    <property type="match status" value="1"/>
</dbReference>
<dbReference type="Pfam" id="PF00172">
    <property type="entry name" value="Zn_clus"/>
    <property type="match status" value="1"/>
</dbReference>
<protein>
    <submittedName>
        <fullName evidence="8">Fungal-specific transcription factor domain-containing protein</fullName>
    </submittedName>
</protein>
<feature type="region of interest" description="Disordered" evidence="6">
    <location>
        <begin position="59"/>
        <end position="100"/>
    </location>
</feature>
<evidence type="ECO:0000256" key="1">
    <source>
        <dbReference type="ARBA" id="ARBA00004123"/>
    </source>
</evidence>
<evidence type="ECO:0000313" key="8">
    <source>
        <dbReference type="EMBL" id="KAK0642231.1"/>
    </source>
</evidence>
<evidence type="ECO:0000313" key="9">
    <source>
        <dbReference type="Proteomes" id="UP001174936"/>
    </source>
</evidence>
<dbReference type="AlphaFoldDB" id="A0AA40CKF1"/>
<reference evidence="8" key="1">
    <citation type="submission" date="2023-06" db="EMBL/GenBank/DDBJ databases">
        <title>Genome-scale phylogeny and comparative genomics of the fungal order Sordariales.</title>
        <authorList>
            <consortium name="Lawrence Berkeley National Laboratory"/>
            <person name="Hensen N."/>
            <person name="Bonometti L."/>
            <person name="Westerberg I."/>
            <person name="Brannstrom I.O."/>
            <person name="Guillou S."/>
            <person name="Cros-Aarteil S."/>
            <person name="Calhoun S."/>
            <person name="Haridas S."/>
            <person name="Kuo A."/>
            <person name="Mondo S."/>
            <person name="Pangilinan J."/>
            <person name="Riley R."/>
            <person name="Labutti K."/>
            <person name="Andreopoulos B."/>
            <person name="Lipzen A."/>
            <person name="Chen C."/>
            <person name="Yanf M."/>
            <person name="Daum C."/>
            <person name="Ng V."/>
            <person name="Clum A."/>
            <person name="Steindorff A."/>
            <person name="Ohm R."/>
            <person name="Martin F."/>
            <person name="Silar P."/>
            <person name="Natvig D."/>
            <person name="Lalanne C."/>
            <person name="Gautier V."/>
            <person name="Ament-Velasquez S.L."/>
            <person name="Kruys A."/>
            <person name="Hutchinson M.I."/>
            <person name="Powell A.J."/>
            <person name="Barry K."/>
            <person name="Miller A.N."/>
            <person name="Grigoriev I.V."/>
            <person name="Debuchy R."/>
            <person name="Gladieux P."/>
            <person name="Thoren M.H."/>
            <person name="Johannesson H."/>
        </authorList>
    </citation>
    <scope>NUCLEOTIDE SEQUENCE</scope>
    <source>
        <strain evidence="8">SMH2532-1</strain>
    </source>
</reference>
<comment type="subcellular location">
    <subcellularLocation>
        <location evidence="1">Nucleus</location>
    </subcellularLocation>
</comment>
<dbReference type="InterPro" id="IPR036864">
    <property type="entry name" value="Zn2-C6_fun-type_DNA-bd_sf"/>
</dbReference>
<dbReference type="InterPro" id="IPR050815">
    <property type="entry name" value="TF_fung"/>
</dbReference>
<sequence length="554" mass="61713">MEQHEHDAVAALATPRRVFKRVSRACRRCRRLRTKCANQDGVPPCDPCRQIGAECSFPSRGEPDADRAFRQGPRHRTTTVTPPPSSLRTTPSPPRANTPGWESLPPYEEVIEGVQCLTTSFFQLGFLPKLLFFESLRTNPESANFFLLFSVLSVSARFTPSLVARYQGGSNATQVFLGQASCFVMEQMFVSSLESIQGFFLMSIAEWGRGDKNRSLVYMGIAIRLAGIMHLHREETYRIPESATNEDIVYSEVARRTFWMLETFENLQSDTDSPVSFSYSDITVLLPCSENEFVFGIKPAQRAALMGTPPAKADPGLAYLASRSLFATLLQTHSLWGQVARIASADAMQIAASQSAASTQVTSTDYDQLSRRLLEFEQHLPPSHAWSVWNLRAHKLSGLDLAFLSAAMILRLSNIILRRSYLHCLLQAHADSTDPSHIAVQLYTNMLTLHSQIAAFFEFRSPDQGYPALIVFCAYVCGTLANHLHRQPQHCPAVAPQALAILKSSMRGLEKLQGAWPFAQRWCRALKKMTEDLLTVPERGDQRATAASPVAIQV</sequence>
<dbReference type="PANTHER" id="PTHR47338:SF5">
    <property type="entry name" value="ZN(II)2CYS6 TRANSCRIPTION FACTOR (EUROFUNG)"/>
    <property type="match status" value="1"/>
</dbReference>